<evidence type="ECO:0000313" key="1">
    <source>
        <dbReference type="EMBL" id="VCX37083.1"/>
    </source>
</evidence>
<organism evidence="1 2">
    <name type="scientific">Gulo gulo</name>
    <name type="common">Wolverine</name>
    <name type="synonym">Gluton</name>
    <dbReference type="NCBI Taxonomy" id="48420"/>
    <lineage>
        <taxon>Eukaryota</taxon>
        <taxon>Metazoa</taxon>
        <taxon>Chordata</taxon>
        <taxon>Craniata</taxon>
        <taxon>Vertebrata</taxon>
        <taxon>Euteleostomi</taxon>
        <taxon>Mammalia</taxon>
        <taxon>Eutheria</taxon>
        <taxon>Laurasiatheria</taxon>
        <taxon>Carnivora</taxon>
        <taxon>Caniformia</taxon>
        <taxon>Musteloidea</taxon>
        <taxon>Mustelidae</taxon>
        <taxon>Guloninae</taxon>
        <taxon>Gulo</taxon>
    </lineage>
</organism>
<sequence>CGGAGGQDAAAWPSFSCGEAAPGPGTWATGHGGLNYPPRARPNLWPGKNRPLVSWRPHCSVPGRYCTEILFKYCRSHHNHQGCGAGSRTAEGP</sequence>
<reference evidence="1 2" key="1">
    <citation type="submission" date="2018-10" db="EMBL/GenBank/DDBJ databases">
        <authorList>
            <person name="Ekblom R."/>
            <person name="Jareborg N."/>
        </authorList>
    </citation>
    <scope>NUCLEOTIDE SEQUENCE [LARGE SCALE GENOMIC DNA]</scope>
    <source>
        <tissue evidence="1">Muscle</tissue>
    </source>
</reference>
<accession>A0A9X9M5J1</accession>
<evidence type="ECO:0000313" key="2">
    <source>
        <dbReference type="Proteomes" id="UP000269945"/>
    </source>
</evidence>
<proteinExistence type="predicted"/>
<protein>
    <submittedName>
        <fullName evidence="1">Uncharacterized protein</fullName>
    </submittedName>
</protein>
<keyword evidence="2" id="KW-1185">Reference proteome</keyword>
<feature type="non-terminal residue" evidence="1">
    <location>
        <position position="93"/>
    </location>
</feature>
<name>A0A9X9M5J1_GULGU</name>
<dbReference type="AlphaFoldDB" id="A0A9X9M5J1"/>
<dbReference type="Proteomes" id="UP000269945">
    <property type="component" value="Unassembled WGS sequence"/>
</dbReference>
<gene>
    <name evidence="1" type="ORF">BN2614_LOCUS4</name>
</gene>
<dbReference type="EMBL" id="CYRY02043008">
    <property type="protein sequence ID" value="VCX37083.1"/>
    <property type="molecule type" value="Genomic_DNA"/>
</dbReference>
<feature type="non-terminal residue" evidence="1">
    <location>
        <position position="1"/>
    </location>
</feature>
<comment type="caution">
    <text evidence="1">The sequence shown here is derived from an EMBL/GenBank/DDBJ whole genome shotgun (WGS) entry which is preliminary data.</text>
</comment>